<dbReference type="EMBL" id="CAUEEQ010011104">
    <property type="protein sequence ID" value="CAJ0935155.1"/>
    <property type="molecule type" value="Genomic_DNA"/>
</dbReference>
<dbReference type="Gene3D" id="1.50.10.20">
    <property type="match status" value="2"/>
</dbReference>
<evidence type="ECO:0000256" key="1">
    <source>
        <dbReference type="ARBA" id="ARBA00023157"/>
    </source>
</evidence>
<dbReference type="Pfam" id="PF07678">
    <property type="entry name" value="TED_complement"/>
    <property type="match status" value="2"/>
</dbReference>
<proteinExistence type="predicted"/>
<comment type="caution">
    <text evidence="3">The sequence shown here is derived from an EMBL/GenBank/DDBJ whole genome shotgun (WGS) entry which is preliminary data.</text>
</comment>
<dbReference type="InterPro" id="IPR047565">
    <property type="entry name" value="Alpha-macroglob_thiol-ester_cl"/>
</dbReference>
<dbReference type="SMART" id="SM01419">
    <property type="entry name" value="Thiol-ester_cl"/>
    <property type="match status" value="1"/>
</dbReference>
<protein>
    <recommendedName>
        <fullName evidence="2">Alpha-macroglobulin-like TED domain-containing protein</fullName>
    </recommendedName>
</protein>
<gene>
    <name evidence="3" type="ORF">RIMI_LOCUS6244454</name>
</gene>
<dbReference type="PANTHER" id="PTHR11412:SF173">
    <property type="entry name" value="OVOSTATIN"/>
    <property type="match status" value="1"/>
</dbReference>
<name>A0ABN9L7J1_9NEOB</name>
<evidence type="ECO:0000259" key="2">
    <source>
        <dbReference type="Pfam" id="PF07678"/>
    </source>
</evidence>
<sequence>MLTIFPTGDLFGVSLRSLLDLVQKPYGCGEQNVVRVALILAVLDYLNNAGQLTEVIYQKAKAYMSEGYYRHLFCASGGAYRLLQNSIENDNSITLYGVIQKYSSSYIKSPRAESETDREISLTAYVSIALLEYDYSSEDTPLTGALECLKNASKSEQKIYDRAIMLYAFTLAKLPEYSQPLLQRLMSKAKVEGSTAQAL</sequence>
<dbReference type="SUPFAM" id="SSF48239">
    <property type="entry name" value="Terpenoid cyclases/Protein prenyltransferases"/>
    <property type="match status" value="1"/>
</dbReference>
<dbReference type="PROSITE" id="PS00477">
    <property type="entry name" value="ALPHA_2_MACROGLOBULIN"/>
    <property type="match status" value="1"/>
</dbReference>
<dbReference type="PANTHER" id="PTHR11412">
    <property type="entry name" value="MACROGLOBULIN / COMPLEMENT"/>
    <property type="match status" value="1"/>
</dbReference>
<organism evidence="3 4">
    <name type="scientific">Ranitomeya imitator</name>
    <name type="common">mimic poison frog</name>
    <dbReference type="NCBI Taxonomy" id="111125"/>
    <lineage>
        <taxon>Eukaryota</taxon>
        <taxon>Metazoa</taxon>
        <taxon>Chordata</taxon>
        <taxon>Craniata</taxon>
        <taxon>Vertebrata</taxon>
        <taxon>Euteleostomi</taxon>
        <taxon>Amphibia</taxon>
        <taxon>Batrachia</taxon>
        <taxon>Anura</taxon>
        <taxon>Neobatrachia</taxon>
        <taxon>Hyloidea</taxon>
        <taxon>Dendrobatidae</taxon>
        <taxon>Dendrobatinae</taxon>
        <taxon>Ranitomeya</taxon>
    </lineage>
</organism>
<accession>A0ABN9L7J1</accession>
<keyword evidence="4" id="KW-1185">Reference proteome</keyword>
<feature type="domain" description="Alpha-macroglobulin-like TED" evidence="2">
    <location>
        <begin position="13"/>
        <end position="74"/>
    </location>
</feature>
<evidence type="ECO:0000313" key="3">
    <source>
        <dbReference type="EMBL" id="CAJ0935155.1"/>
    </source>
</evidence>
<dbReference type="Proteomes" id="UP001176940">
    <property type="component" value="Unassembled WGS sequence"/>
</dbReference>
<dbReference type="InterPro" id="IPR050473">
    <property type="entry name" value="A2M/Complement_sys"/>
</dbReference>
<evidence type="ECO:0000313" key="4">
    <source>
        <dbReference type="Proteomes" id="UP001176940"/>
    </source>
</evidence>
<dbReference type="InterPro" id="IPR008930">
    <property type="entry name" value="Terpenoid_cyclase/PrenylTrfase"/>
</dbReference>
<reference evidence="3" key="1">
    <citation type="submission" date="2023-07" db="EMBL/GenBank/DDBJ databases">
        <authorList>
            <person name="Stuckert A."/>
        </authorList>
    </citation>
    <scope>NUCLEOTIDE SEQUENCE</scope>
</reference>
<keyword evidence="1" id="KW-1015">Disulfide bond</keyword>
<dbReference type="InterPro" id="IPR019742">
    <property type="entry name" value="MacrogloblnA2_CS"/>
</dbReference>
<dbReference type="InterPro" id="IPR011626">
    <property type="entry name" value="Alpha-macroglobulin_TED"/>
</dbReference>
<feature type="domain" description="Alpha-macroglobulin-like TED" evidence="2">
    <location>
        <begin position="111"/>
        <end position="194"/>
    </location>
</feature>